<dbReference type="AlphaFoldDB" id="A7F564"/>
<keyword evidence="2" id="KW-1185">Reference proteome</keyword>
<dbReference type="EMBL" id="CH476642">
    <property type="protein sequence ID" value="EDN97885.1"/>
    <property type="molecule type" value="Genomic_DNA"/>
</dbReference>
<dbReference type="KEGG" id="ssl:SS1G_12739"/>
<name>A7F564_SCLS1</name>
<gene>
    <name evidence="1" type="ORF">SS1G_12739</name>
</gene>
<dbReference type="RefSeq" id="XP_001586164.1">
    <property type="nucleotide sequence ID" value="XM_001586114.1"/>
</dbReference>
<dbReference type="Proteomes" id="UP000001312">
    <property type="component" value="Unassembled WGS sequence"/>
</dbReference>
<organism evidence="1 2">
    <name type="scientific">Sclerotinia sclerotiorum (strain ATCC 18683 / 1980 / Ss-1)</name>
    <name type="common">White mold</name>
    <name type="synonym">Whetzelinia sclerotiorum</name>
    <dbReference type="NCBI Taxonomy" id="665079"/>
    <lineage>
        <taxon>Eukaryota</taxon>
        <taxon>Fungi</taxon>
        <taxon>Dikarya</taxon>
        <taxon>Ascomycota</taxon>
        <taxon>Pezizomycotina</taxon>
        <taxon>Leotiomycetes</taxon>
        <taxon>Helotiales</taxon>
        <taxon>Sclerotiniaceae</taxon>
        <taxon>Sclerotinia</taxon>
    </lineage>
</organism>
<protein>
    <submittedName>
        <fullName evidence="1">Uncharacterized protein</fullName>
    </submittedName>
</protein>
<evidence type="ECO:0000313" key="2">
    <source>
        <dbReference type="Proteomes" id="UP000001312"/>
    </source>
</evidence>
<sequence length="71" mass="8227">MVEPLASLIFKNFNIDLECVSIITYSTDDYRGSLHPAHPRWPSMQDPQIRTCLKPRFVRCPVEHSIARRTA</sequence>
<reference evidence="2" key="1">
    <citation type="journal article" date="2011" name="PLoS Genet.">
        <title>Genomic analysis of the necrotrophic fungal pathogens Sclerotinia sclerotiorum and Botrytis cinerea.</title>
        <authorList>
            <person name="Amselem J."/>
            <person name="Cuomo C.A."/>
            <person name="van Kan J.A."/>
            <person name="Viaud M."/>
            <person name="Benito E.P."/>
            <person name="Couloux A."/>
            <person name="Coutinho P.M."/>
            <person name="de Vries R.P."/>
            <person name="Dyer P.S."/>
            <person name="Fillinger S."/>
            <person name="Fournier E."/>
            <person name="Gout L."/>
            <person name="Hahn M."/>
            <person name="Kohn L."/>
            <person name="Lapalu N."/>
            <person name="Plummer K.M."/>
            <person name="Pradier J.M."/>
            <person name="Quevillon E."/>
            <person name="Sharon A."/>
            <person name="Simon A."/>
            <person name="ten Have A."/>
            <person name="Tudzynski B."/>
            <person name="Tudzynski P."/>
            <person name="Wincker P."/>
            <person name="Andrew M."/>
            <person name="Anthouard V."/>
            <person name="Beever R.E."/>
            <person name="Beffa R."/>
            <person name="Benoit I."/>
            <person name="Bouzid O."/>
            <person name="Brault B."/>
            <person name="Chen Z."/>
            <person name="Choquer M."/>
            <person name="Collemare J."/>
            <person name="Cotton P."/>
            <person name="Danchin E.G."/>
            <person name="Da Silva C."/>
            <person name="Gautier A."/>
            <person name="Giraud C."/>
            <person name="Giraud T."/>
            <person name="Gonzalez C."/>
            <person name="Grossetete S."/>
            <person name="Guldener U."/>
            <person name="Henrissat B."/>
            <person name="Howlett B.J."/>
            <person name="Kodira C."/>
            <person name="Kretschmer M."/>
            <person name="Lappartient A."/>
            <person name="Leroch M."/>
            <person name="Levis C."/>
            <person name="Mauceli E."/>
            <person name="Neuveglise C."/>
            <person name="Oeser B."/>
            <person name="Pearson M."/>
            <person name="Poulain J."/>
            <person name="Poussereau N."/>
            <person name="Quesneville H."/>
            <person name="Rascle C."/>
            <person name="Schumacher J."/>
            <person name="Segurens B."/>
            <person name="Sexton A."/>
            <person name="Silva E."/>
            <person name="Sirven C."/>
            <person name="Soanes D.M."/>
            <person name="Talbot N.J."/>
            <person name="Templeton M."/>
            <person name="Yandava C."/>
            <person name="Yarden O."/>
            <person name="Zeng Q."/>
            <person name="Rollins J.A."/>
            <person name="Lebrun M.H."/>
            <person name="Dickman M."/>
        </authorList>
    </citation>
    <scope>NUCLEOTIDE SEQUENCE [LARGE SCALE GENOMIC DNA]</scope>
    <source>
        <strain evidence="2">ATCC 18683 / 1980 / Ss-1</strain>
    </source>
</reference>
<proteinExistence type="predicted"/>
<dbReference type="GeneID" id="5482443"/>
<accession>A7F564</accession>
<dbReference type="InParanoid" id="A7F564"/>
<evidence type="ECO:0000313" key="1">
    <source>
        <dbReference type="EMBL" id="EDN97885.1"/>
    </source>
</evidence>